<dbReference type="Pfam" id="PF00202">
    <property type="entry name" value="Aminotran_3"/>
    <property type="match status" value="1"/>
</dbReference>
<dbReference type="FunFam" id="3.40.640.10:FF:000004">
    <property type="entry name" value="Acetylornithine aminotransferase"/>
    <property type="match status" value="1"/>
</dbReference>
<dbReference type="InterPro" id="IPR015424">
    <property type="entry name" value="PyrdxlP-dep_Trfase"/>
</dbReference>
<dbReference type="GO" id="GO:0042802">
    <property type="term" value="F:identical protein binding"/>
    <property type="evidence" value="ECO:0007669"/>
    <property type="project" value="TreeGrafter"/>
</dbReference>
<dbReference type="CDD" id="cd00610">
    <property type="entry name" value="OAT_like"/>
    <property type="match status" value="1"/>
</dbReference>
<dbReference type="EMBL" id="CP134846">
    <property type="protein sequence ID" value="WNL17783.1"/>
    <property type="molecule type" value="Genomic_DNA"/>
</dbReference>
<keyword evidence="3" id="KW-0808">Transferase</keyword>
<dbReference type="PANTHER" id="PTHR11986:SF79">
    <property type="entry name" value="ACETYLORNITHINE AMINOTRANSFERASE, MITOCHONDRIAL"/>
    <property type="match status" value="1"/>
</dbReference>
<gene>
    <name evidence="6" type="ORF">RJG54_05235</name>
</gene>
<comment type="similarity">
    <text evidence="5">Belongs to the class-III pyridoxal-phosphate-dependent aminotransferase family.</text>
</comment>
<dbReference type="GO" id="GO:0008483">
    <property type="term" value="F:transaminase activity"/>
    <property type="evidence" value="ECO:0007669"/>
    <property type="project" value="UniProtKB-KW"/>
</dbReference>
<dbReference type="InterPro" id="IPR049704">
    <property type="entry name" value="Aminotrans_3_PPA_site"/>
</dbReference>
<keyword evidence="4 5" id="KW-0663">Pyridoxal phosphate</keyword>
<evidence type="ECO:0000313" key="6">
    <source>
        <dbReference type="EMBL" id="WNL17783.1"/>
    </source>
</evidence>
<dbReference type="Gene3D" id="3.40.640.10">
    <property type="entry name" value="Type I PLP-dependent aspartate aminotransferase-like (Major domain)"/>
    <property type="match status" value="1"/>
</dbReference>
<protein>
    <submittedName>
        <fullName evidence="6">Aspartate aminotransferase family protein</fullName>
    </submittedName>
</protein>
<evidence type="ECO:0000256" key="5">
    <source>
        <dbReference type="RuleBase" id="RU003560"/>
    </source>
</evidence>
<dbReference type="Gene3D" id="3.90.1150.10">
    <property type="entry name" value="Aspartate Aminotransferase, domain 1"/>
    <property type="match status" value="1"/>
</dbReference>
<sequence>MNKYILPLYNRIDIAFIKGKKSLLFDENKKDYIDFASGVGVNSLGYANKKVAKTIEKQAKKVLHSSNIYRIKPQEECAKKIVELSTYDMQCFFCNSGAEANETAIKLARKYGNVTFKTPKYKIITIKNSFHGRTIATLKATAQEDKHKYFAPYPDGFVYANDINEAICMIDDTTVGVMLELIQGEGGIFMQDIFQVQRLERILKEKKLLLIIDEVQTGVYRSGNFLISQYFGIKPDIVTLAKGLASGIPIGVMMTSLKDIFTFGDHGSTFGGNHLSTTVCKSVLKILEKYSNSGKLGENIKYFNSCLQYFTDKYPNIFLQKNGWGFMQGLVLKNENDLSNIVNLALKNGVLVLKSGKNIIRFLPPIIISKKEIKEGFNRFEEILINYHKIQDKK</sequence>
<proteinExistence type="inferred from homology"/>
<dbReference type="GO" id="GO:0030170">
    <property type="term" value="F:pyridoxal phosphate binding"/>
    <property type="evidence" value="ECO:0007669"/>
    <property type="project" value="InterPro"/>
</dbReference>
<dbReference type="InterPro" id="IPR015421">
    <property type="entry name" value="PyrdxlP-dep_Trfase_major"/>
</dbReference>
<dbReference type="AlphaFoldDB" id="A0AA96D0V6"/>
<dbReference type="InterPro" id="IPR015422">
    <property type="entry name" value="PyrdxlP-dep_Trfase_small"/>
</dbReference>
<evidence type="ECO:0000256" key="3">
    <source>
        <dbReference type="ARBA" id="ARBA00022679"/>
    </source>
</evidence>
<accession>A0AA96D0V6</accession>
<dbReference type="InterPro" id="IPR005814">
    <property type="entry name" value="Aminotrans_3"/>
</dbReference>
<evidence type="ECO:0000256" key="1">
    <source>
        <dbReference type="ARBA" id="ARBA00001933"/>
    </source>
</evidence>
<comment type="cofactor">
    <cofactor evidence="1">
        <name>pyridoxal 5'-phosphate</name>
        <dbReference type="ChEBI" id="CHEBI:597326"/>
    </cofactor>
</comment>
<name>A0AA96D0V6_9BACT</name>
<organism evidence="6">
    <name type="scientific">Arcobacter sp. AZ-2023</name>
    <dbReference type="NCBI Taxonomy" id="3074453"/>
    <lineage>
        <taxon>Bacteria</taxon>
        <taxon>Pseudomonadati</taxon>
        <taxon>Campylobacterota</taxon>
        <taxon>Epsilonproteobacteria</taxon>
        <taxon>Campylobacterales</taxon>
        <taxon>Arcobacteraceae</taxon>
        <taxon>Arcobacter</taxon>
    </lineage>
</organism>
<dbReference type="PIRSF" id="PIRSF000521">
    <property type="entry name" value="Transaminase_4ab_Lys_Orn"/>
    <property type="match status" value="1"/>
</dbReference>
<dbReference type="InterPro" id="IPR050103">
    <property type="entry name" value="Class-III_PLP-dep_AT"/>
</dbReference>
<dbReference type="PANTHER" id="PTHR11986">
    <property type="entry name" value="AMINOTRANSFERASE CLASS III"/>
    <property type="match status" value="1"/>
</dbReference>
<evidence type="ECO:0000256" key="2">
    <source>
        <dbReference type="ARBA" id="ARBA00022576"/>
    </source>
</evidence>
<evidence type="ECO:0000256" key="4">
    <source>
        <dbReference type="ARBA" id="ARBA00022898"/>
    </source>
</evidence>
<keyword evidence="2 6" id="KW-0032">Aminotransferase</keyword>
<dbReference type="PROSITE" id="PS00600">
    <property type="entry name" value="AA_TRANSFER_CLASS_3"/>
    <property type="match status" value="1"/>
</dbReference>
<dbReference type="SUPFAM" id="SSF53383">
    <property type="entry name" value="PLP-dependent transferases"/>
    <property type="match status" value="1"/>
</dbReference>
<reference evidence="6" key="1">
    <citation type="submission" date="2023-09" db="EMBL/GenBank/DDBJ databases">
        <title>Arcobacter tbilisiensis sp. nov. isolated from chicken meat in Tbilisi, Georgia.</title>
        <authorList>
            <person name="Matthias R."/>
            <person name="Zautner A.E."/>
        </authorList>
    </citation>
    <scope>NUCLEOTIDE SEQUENCE</scope>
    <source>
        <strain evidence="6">LEO 107</strain>
    </source>
</reference>